<name>A0A4S8QQK1_9HELO</name>
<sequence>MAQASKAAKKDLKQKSPARHHQHHHGNNHASIPTSISVVNFASVINSDITTKGLTTKAVQSGISKKYDHLHYGSIDKLTCNRKEDSDAQHHHDHNTSTTASTTNSTVRGINLPRGAHKNKNLLDCHHHAWGQQRCEHHHYDSALAIACTSNSTASRSTIRGDQSSTSEEVVLDPGSQDEQLESVGSWMEEYDDKYDGNHPQEVDSSDTEEPKKRERDG</sequence>
<dbReference type="OrthoDB" id="3559198at2759"/>
<protein>
    <submittedName>
        <fullName evidence="2">Uncharacterized protein</fullName>
    </submittedName>
</protein>
<feature type="region of interest" description="Disordered" evidence="1">
    <location>
        <begin position="83"/>
        <end position="115"/>
    </location>
</feature>
<feature type="compositionally biased region" description="Low complexity" evidence="1">
    <location>
        <begin position="96"/>
        <end position="106"/>
    </location>
</feature>
<feature type="region of interest" description="Disordered" evidence="1">
    <location>
        <begin position="151"/>
        <end position="218"/>
    </location>
</feature>
<accession>A0A4S8QQK1</accession>
<proteinExistence type="predicted"/>
<evidence type="ECO:0000313" key="3">
    <source>
        <dbReference type="Proteomes" id="UP000308671"/>
    </source>
</evidence>
<evidence type="ECO:0000256" key="1">
    <source>
        <dbReference type="SAM" id="MobiDB-lite"/>
    </source>
</evidence>
<reference evidence="2 3" key="1">
    <citation type="submission" date="2017-12" db="EMBL/GenBank/DDBJ databases">
        <title>Comparative genomics of Botrytis spp.</title>
        <authorList>
            <person name="Valero-Jimenez C.A."/>
            <person name="Tapia P."/>
            <person name="Veloso J."/>
            <person name="Silva-Moreno E."/>
            <person name="Staats M."/>
            <person name="Valdes J.H."/>
            <person name="Van Kan J.A.L."/>
        </authorList>
    </citation>
    <scope>NUCLEOTIDE SEQUENCE [LARGE SCALE GENOMIC DNA]</scope>
    <source>
        <strain evidence="2 3">MUCL435</strain>
    </source>
</reference>
<feature type="compositionally biased region" description="Polar residues" evidence="1">
    <location>
        <begin position="151"/>
        <end position="168"/>
    </location>
</feature>
<organism evidence="2 3">
    <name type="scientific">Botrytis galanthina</name>
    <dbReference type="NCBI Taxonomy" id="278940"/>
    <lineage>
        <taxon>Eukaryota</taxon>
        <taxon>Fungi</taxon>
        <taxon>Dikarya</taxon>
        <taxon>Ascomycota</taxon>
        <taxon>Pezizomycotina</taxon>
        <taxon>Leotiomycetes</taxon>
        <taxon>Helotiales</taxon>
        <taxon>Sclerotiniaceae</taxon>
        <taxon>Botrytis</taxon>
    </lineage>
</organism>
<evidence type="ECO:0000313" key="2">
    <source>
        <dbReference type="EMBL" id="THV46062.1"/>
    </source>
</evidence>
<dbReference type="Proteomes" id="UP000308671">
    <property type="component" value="Unassembled WGS sequence"/>
</dbReference>
<feature type="compositionally biased region" description="Basic residues" evidence="1">
    <location>
        <begin position="16"/>
        <end position="27"/>
    </location>
</feature>
<keyword evidence="3" id="KW-1185">Reference proteome</keyword>
<feature type="region of interest" description="Disordered" evidence="1">
    <location>
        <begin position="1"/>
        <end position="33"/>
    </location>
</feature>
<comment type="caution">
    <text evidence="2">The sequence shown here is derived from an EMBL/GenBank/DDBJ whole genome shotgun (WGS) entry which is preliminary data.</text>
</comment>
<feature type="compositionally biased region" description="Basic and acidic residues" evidence="1">
    <location>
        <begin position="209"/>
        <end position="218"/>
    </location>
</feature>
<dbReference type="AlphaFoldDB" id="A0A4S8QQK1"/>
<gene>
    <name evidence="2" type="ORF">BGAL_0421g00100</name>
</gene>
<dbReference type="EMBL" id="PQXL01000421">
    <property type="protein sequence ID" value="THV46062.1"/>
    <property type="molecule type" value="Genomic_DNA"/>
</dbReference>